<dbReference type="Pfam" id="PF00668">
    <property type="entry name" value="Condensation"/>
    <property type="match status" value="1"/>
</dbReference>
<dbReference type="InterPro" id="IPR036736">
    <property type="entry name" value="ACP-like_sf"/>
</dbReference>
<dbReference type="Gene3D" id="3.30.559.10">
    <property type="entry name" value="Chloramphenicol acetyltransferase-like domain"/>
    <property type="match status" value="1"/>
</dbReference>
<dbReference type="Gene3D" id="2.30.38.10">
    <property type="entry name" value="Luciferase, Domain 3"/>
    <property type="match status" value="1"/>
</dbReference>
<sequence>EAQAGRTPDAVAVVHEERRLSYAELNTQANRLAHHLRKLGVRPDDRVAICIERSIELVAAELAILKCGAAYVPLDRDVPAERLAFMIKDCEASLVLMARGAVLPERLEAHRIDIEDVLRGAGDASNPGLSRDSGSDAYIMYTSGSTGTPKGVVIPHRAIGRLVINNGYADFNASDRVAFAANPAFDATTMEVWGPLLNGGCVVVIDQASVLEPERLVSVMERDGVTVLWLTAGLFQQYAELLGGVFRRLRYLLVGGDVLDPRSIRHVLRHSRPQYLLNGYGPTETTTFAITHEITEVDERASSIPLGRPISNTRIYILDAYGDPVPIGVAGEIYIGGAGVARGYLNRPELTAERFVEDRFSGEAGARLYRTGDLGRWLGDGTIAYLGRNDFQVKIRGFRIELGEIEARLSEHAGVRDAAVIAREDVAGDKRLVAYYVGDAAIGAEELRGHLAARLPDYMVPSAYVHLERLPLTPNGKLDRKALPAPEGAAFAVQAYEPPQGETEAAIARIWAELLGVERIGRHDNFFALGGHSLLAVTLVERMRRAGIAADIRTLFATPSLAALAAAGGGGAATVAVPANLIPAGCERITPEMLPLVTLSQVEIDRIAAAVPGGCANIQDIYPLAPLQEGILFHHLLGGEGDVYLLSGLLGFDSRARLDGFLAAFDAVIGRHDILRTAVLWEELPEPVQVVLRHAPLPVEEVELDVGGGDGAAQLRARFDARHDRLDVRQAPLLRVVIARDPQSGGWLLLLQFHHLVMDHTTLEIVLEEIQAHLAGEEASLAAPLPFRSFVAQARLGV</sequence>
<dbReference type="Gene3D" id="1.10.1200.10">
    <property type="entry name" value="ACP-like"/>
    <property type="match status" value="1"/>
</dbReference>
<dbReference type="Proteomes" id="UP001314635">
    <property type="component" value="Unassembled WGS sequence"/>
</dbReference>
<evidence type="ECO:0000313" key="5">
    <source>
        <dbReference type="EMBL" id="MBR1141630.1"/>
    </source>
</evidence>
<dbReference type="Pfam" id="PF13193">
    <property type="entry name" value="AMP-binding_C"/>
    <property type="match status" value="1"/>
</dbReference>
<dbReference type="InterPro" id="IPR006162">
    <property type="entry name" value="Ppantetheine_attach_site"/>
</dbReference>
<name>A0ABS5GJV2_9BRAD</name>
<dbReference type="InterPro" id="IPR023213">
    <property type="entry name" value="CAT-like_dom_sf"/>
</dbReference>
<dbReference type="PANTHER" id="PTHR45527:SF1">
    <property type="entry name" value="FATTY ACID SYNTHASE"/>
    <property type="match status" value="1"/>
</dbReference>
<gene>
    <name evidence="5" type="ORF">JQ619_38450</name>
</gene>
<organism evidence="5 6">
    <name type="scientific">Bradyrhizobium denitrificans</name>
    <dbReference type="NCBI Taxonomy" id="2734912"/>
    <lineage>
        <taxon>Bacteria</taxon>
        <taxon>Pseudomonadati</taxon>
        <taxon>Pseudomonadota</taxon>
        <taxon>Alphaproteobacteria</taxon>
        <taxon>Hyphomicrobiales</taxon>
        <taxon>Nitrobacteraceae</taxon>
        <taxon>Bradyrhizobium</taxon>
    </lineage>
</organism>
<comment type="caution">
    <text evidence="5">The sequence shown here is derived from an EMBL/GenBank/DDBJ whole genome shotgun (WGS) entry which is preliminary data.</text>
</comment>
<dbReference type="CDD" id="cd12117">
    <property type="entry name" value="A_NRPS_Srf_like"/>
    <property type="match status" value="1"/>
</dbReference>
<dbReference type="PROSITE" id="PS00012">
    <property type="entry name" value="PHOSPHOPANTETHEINE"/>
    <property type="match status" value="1"/>
</dbReference>
<protein>
    <submittedName>
        <fullName evidence="5">Amino acid adenylation domain-containing protein</fullName>
    </submittedName>
</protein>
<dbReference type="NCBIfam" id="TIGR01733">
    <property type="entry name" value="AA-adenyl-dom"/>
    <property type="match status" value="1"/>
</dbReference>
<dbReference type="InterPro" id="IPR001242">
    <property type="entry name" value="Condensation_dom"/>
</dbReference>
<dbReference type="RefSeq" id="WP_211400872.1">
    <property type="nucleotide sequence ID" value="NZ_JAFCLK010000096.1"/>
</dbReference>
<evidence type="ECO:0000313" key="6">
    <source>
        <dbReference type="Proteomes" id="UP001314635"/>
    </source>
</evidence>
<dbReference type="Gene3D" id="3.30.300.30">
    <property type="match status" value="1"/>
</dbReference>
<reference evidence="6" key="1">
    <citation type="journal article" date="2021" name="ISME J.">
        <title>Evolutionary origin and ecological implication of a unique nif island in free-living Bradyrhizobium lineages.</title>
        <authorList>
            <person name="Tao J."/>
        </authorList>
    </citation>
    <scope>NUCLEOTIDE SEQUENCE [LARGE SCALE GENOMIC DNA]</scope>
    <source>
        <strain evidence="6">SZCCT0094</strain>
    </source>
</reference>
<accession>A0ABS5GJV2</accession>
<feature type="non-terminal residue" evidence="5">
    <location>
        <position position="798"/>
    </location>
</feature>
<dbReference type="SUPFAM" id="SSF56801">
    <property type="entry name" value="Acetyl-CoA synthetase-like"/>
    <property type="match status" value="1"/>
</dbReference>
<dbReference type="Pfam" id="PF00501">
    <property type="entry name" value="AMP-binding"/>
    <property type="match status" value="1"/>
</dbReference>
<comment type="cofactor">
    <cofactor evidence="1">
        <name>pantetheine 4'-phosphate</name>
        <dbReference type="ChEBI" id="CHEBI:47942"/>
    </cofactor>
</comment>
<dbReference type="PROSITE" id="PS00455">
    <property type="entry name" value="AMP_BINDING"/>
    <property type="match status" value="1"/>
</dbReference>
<dbReference type="InterPro" id="IPR009081">
    <property type="entry name" value="PP-bd_ACP"/>
</dbReference>
<dbReference type="SUPFAM" id="SSF47336">
    <property type="entry name" value="ACP-like"/>
    <property type="match status" value="1"/>
</dbReference>
<keyword evidence="2" id="KW-0596">Phosphopantetheine</keyword>
<keyword evidence="6" id="KW-1185">Reference proteome</keyword>
<dbReference type="InterPro" id="IPR025110">
    <property type="entry name" value="AMP-bd_C"/>
</dbReference>
<dbReference type="SUPFAM" id="SSF52777">
    <property type="entry name" value="CoA-dependent acyltransferases"/>
    <property type="match status" value="1"/>
</dbReference>
<dbReference type="Gene3D" id="3.40.50.980">
    <property type="match status" value="2"/>
</dbReference>
<dbReference type="InterPro" id="IPR000873">
    <property type="entry name" value="AMP-dep_synth/lig_dom"/>
</dbReference>
<feature type="non-terminal residue" evidence="5">
    <location>
        <position position="1"/>
    </location>
</feature>
<dbReference type="InterPro" id="IPR010071">
    <property type="entry name" value="AA_adenyl_dom"/>
</dbReference>
<proteinExistence type="predicted"/>
<evidence type="ECO:0000256" key="1">
    <source>
        <dbReference type="ARBA" id="ARBA00001957"/>
    </source>
</evidence>
<feature type="domain" description="Carrier" evidence="4">
    <location>
        <begin position="498"/>
        <end position="572"/>
    </location>
</feature>
<keyword evidence="3" id="KW-0597">Phosphoprotein</keyword>
<dbReference type="InterPro" id="IPR020845">
    <property type="entry name" value="AMP-binding_CS"/>
</dbReference>
<evidence type="ECO:0000259" key="4">
    <source>
        <dbReference type="PROSITE" id="PS50075"/>
    </source>
</evidence>
<evidence type="ECO:0000256" key="3">
    <source>
        <dbReference type="ARBA" id="ARBA00022553"/>
    </source>
</evidence>
<dbReference type="PANTHER" id="PTHR45527">
    <property type="entry name" value="NONRIBOSOMAL PEPTIDE SYNTHETASE"/>
    <property type="match status" value="1"/>
</dbReference>
<dbReference type="Pfam" id="PF00550">
    <property type="entry name" value="PP-binding"/>
    <property type="match status" value="1"/>
</dbReference>
<dbReference type="PROSITE" id="PS50075">
    <property type="entry name" value="CARRIER"/>
    <property type="match status" value="1"/>
</dbReference>
<dbReference type="InterPro" id="IPR045851">
    <property type="entry name" value="AMP-bd_C_sf"/>
</dbReference>
<evidence type="ECO:0000256" key="2">
    <source>
        <dbReference type="ARBA" id="ARBA00022450"/>
    </source>
</evidence>
<dbReference type="EMBL" id="JAFCLK010000096">
    <property type="protein sequence ID" value="MBR1141630.1"/>
    <property type="molecule type" value="Genomic_DNA"/>
</dbReference>